<protein>
    <submittedName>
        <fullName evidence="5">Leukocyte elastase inhibitor-like protein</fullName>
    </submittedName>
</protein>
<feature type="domain" description="Serpin" evidence="4">
    <location>
        <begin position="1"/>
        <end position="202"/>
    </location>
</feature>
<evidence type="ECO:0000259" key="4">
    <source>
        <dbReference type="SMART" id="SM00093"/>
    </source>
</evidence>
<keyword evidence="6" id="KW-1185">Reference proteome</keyword>
<gene>
    <name evidence="5" type="ORF">B4U79_10317</name>
</gene>
<reference evidence="5 6" key="1">
    <citation type="journal article" date="2018" name="Gigascience">
        <title>Genomes of trombidid mites reveal novel predicted allergens and laterally-transferred genes associated with secondary metabolism.</title>
        <authorList>
            <person name="Dong X."/>
            <person name="Chaisiri K."/>
            <person name="Xia D."/>
            <person name="Armstrong S.D."/>
            <person name="Fang Y."/>
            <person name="Donnelly M.J."/>
            <person name="Kadowaki T."/>
            <person name="McGarry J.W."/>
            <person name="Darby A.C."/>
            <person name="Makepeace B.L."/>
        </authorList>
    </citation>
    <scope>NUCLEOTIDE SEQUENCE [LARGE SCALE GENOMIC DNA]</scope>
    <source>
        <strain evidence="5">UoL-WK</strain>
    </source>
</reference>
<dbReference type="Gene3D" id="6.20.40.10">
    <property type="match status" value="1"/>
</dbReference>
<dbReference type="Proteomes" id="UP000285301">
    <property type="component" value="Unassembled WGS sequence"/>
</dbReference>
<evidence type="ECO:0000313" key="6">
    <source>
        <dbReference type="Proteomes" id="UP000285301"/>
    </source>
</evidence>
<comment type="caution">
    <text evidence="5">The sequence shown here is derived from an EMBL/GenBank/DDBJ whole genome shotgun (WGS) entry which is preliminary data.</text>
</comment>
<accession>A0A3S3RIE0</accession>
<organism evidence="5 6">
    <name type="scientific">Dinothrombium tinctorium</name>
    <dbReference type="NCBI Taxonomy" id="1965070"/>
    <lineage>
        <taxon>Eukaryota</taxon>
        <taxon>Metazoa</taxon>
        <taxon>Ecdysozoa</taxon>
        <taxon>Arthropoda</taxon>
        <taxon>Chelicerata</taxon>
        <taxon>Arachnida</taxon>
        <taxon>Acari</taxon>
        <taxon>Acariformes</taxon>
        <taxon>Trombidiformes</taxon>
        <taxon>Prostigmata</taxon>
        <taxon>Anystina</taxon>
        <taxon>Parasitengona</taxon>
        <taxon>Trombidioidea</taxon>
        <taxon>Trombidiidae</taxon>
        <taxon>Dinothrombium</taxon>
    </lineage>
</organism>
<dbReference type="STRING" id="1965070.A0A3S3RIE0"/>
<comment type="similarity">
    <text evidence="1 3">Belongs to the serpin family.</text>
</comment>
<dbReference type="InterPro" id="IPR000215">
    <property type="entry name" value="Serpin_fam"/>
</dbReference>
<feature type="non-terminal residue" evidence="5">
    <location>
        <position position="1"/>
    </location>
</feature>
<proteinExistence type="inferred from homology"/>
<dbReference type="InterPro" id="IPR042185">
    <property type="entry name" value="Serpin_sf_2"/>
</dbReference>
<evidence type="ECO:0000256" key="3">
    <source>
        <dbReference type="RuleBase" id="RU000411"/>
    </source>
</evidence>
<evidence type="ECO:0000256" key="1">
    <source>
        <dbReference type="ARBA" id="ARBA00009500"/>
    </source>
</evidence>
<dbReference type="OrthoDB" id="47207at2759"/>
<dbReference type="Gene3D" id="2.30.39.10">
    <property type="entry name" value="Alpha-1-antitrypsin, domain 1"/>
    <property type="match status" value="1"/>
</dbReference>
<dbReference type="SMART" id="SM00093">
    <property type="entry name" value="SERPIN"/>
    <property type="match status" value="1"/>
</dbReference>
<dbReference type="InterPro" id="IPR023796">
    <property type="entry name" value="Serpin_dom"/>
</dbReference>
<sequence length="202" mass="22500">EWVHGFNPNKTQKAKFYNHDHTESEVDTMANFGKKYKYLSDSNKKLNLVELPYKGNLSMILLVPQQRYGLEQVLGNLTSDELENLLSSAQLEEIALKVPKFNSDHKLDGKIILQKMGLTSIFEPGADFSGISPGAYISLVMHKAKVRVDEVGTVAAAVTGVTESRIALFSPLIEVIVDHPFAYIIRDQSNGLNLFYGTVNKL</sequence>
<dbReference type="Pfam" id="PF00079">
    <property type="entry name" value="Serpin"/>
    <property type="match status" value="1"/>
</dbReference>
<dbReference type="PANTHER" id="PTHR11461:SF211">
    <property type="entry name" value="GH10112P-RELATED"/>
    <property type="match status" value="1"/>
</dbReference>
<dbReference type="GO" id="GO:0004867">
    <property type="term" value="F:serine-type endopeptidase inhibitor activity"/>
    <property type="evidence" value="ECO:0007669"/>
    <property type="project" value="InterPro"/>
</dbReference>
<dbReference type="SUPFAM" id="SSF56574">
    <property type="entry name" value="Serpins"/>
    <property type="match status" value="1"/>
</dbReference>
<dbReference type="AlphaFoldDB" id="A0A3S3RIE0"/>
<dbReference type="EMBL" id="NCKU01012269">
    <property type="protein sequence ID" value="RWS00131.1"/>
    <property type="molecule type" value="Genomic_DNA"/>
</dbReference>
<keyword evidence="2" id="KW-0325">Glycoprotein</keyword>
<dbReference type="InterPro" id="IPR036186">
    <property type="entry name" value="Serpin_sf"/>
</dbReference>
<evidence type="ECO:0000256" key="2">
    <source>
        <dbReference type="ARBA" id="ARBA00023180"/>
    </source>
</evidence>
<evidence type="ECO:0000313" key="5">
    <source>
        <dbReference type="EMBL" id="RWS00131.1"/>
    </source>
</evidence>
<dbReference type="PANTHER" id="PTHR11461">
    <property type="entry name" value="SERINE PROTEASE INHIBITOR, SERPIN"/>
    <property type="match status" value="1"/>
</dbReference>
<dbReference type="GO" id="GO:0005615">
    <property type="term" value="C:extracellular space"/>
    <property type="evidence" value="ECO:0007669"/>
    <property type="project" value="InterPro"/>
</dbReference>
<name>A0A3S3RIE0_9ACAR</name>